<evidence type="ECO:0000313" key="9">
    <source>
        <dbReference type="EMBL" id="SOB72613.1"/>
    </source>
</evidence>
<feature type="transmembrane region" description="Helical" evidence="8">
    <location>
        <begin position="16"/>
        <end position="38"/>
    </location>
</feature>
<keyword evidence="7 8" id="KW-0472">Membrane</keyword>
<keyword evidence="6" id="KW-0406">Ion transport</keyword>
<keyword evidence="2" id="KW-0813">Transport</keyword>
<name>A0A285PSK9_9FIRM</name>
<keyword evidence="5 8" id="KW-1133">Transmembrane helix</keyword>
<evidence type="ECO:0000256" key="7">
    <source>
        <dbReference type="ARBA" id="ARBA00023136"/>
    </source>
</evidence>
<proteinExistence type="predicted"/>
<dbReference type="GO" id="GO:0008324">
    <property type="term" value="F:monoatomic cation transmembrane transporter activity"/>
    <property type="evidence" value="ECO:0007669"/>
    <property type="project" value="InterPro"/>
</dbReference>
<dbReference type="GO" id="GO:0005886">
    <property type="term" value="C:plasma membrane"/>
    <property type="evidence" value="ECO:0007669"/>
    <property type="project" value="UniProtKB-SubCell"/>
</dbReference>
<dbReference type="InterPro" id="IPR003445">
    <property type="entry name" value="Cat_transpt"/>
</dbReference>
<feature type="transmembrane region" description="Helical" evidence="8">
    <location>
        <begin position="284"/>
        <end position="316"/>
    </location>
</feature>
<keyword evidence="4 8" id="KW-0812">Transmembrane</keyword>
<evidence type="ECO:0000256" key="4">
    <source>
        <dbReference type="ARBA" id="ARBA00022692"/>
    </source>
</evidence>
<evidence type="ECO:0000256" key="8">
    <source>
        <dbReference type="SAM" id="Phobius"/>
    </source>
</evidence>
<dbReference type="PANTHER" id="PTHR32024:SF1">
    <property type="entry name" value="KTR SYSTEM POTASSIUM UPTAKE PROTEIN B"/>
    <property type="match status" value="1"/>
</dbReference>
<reference evidence="10" key="1">
    <citation type="submission" date="2017-09" db="EMBL/GenBank/DDBJ databases">
        <authorList>
            <person name="Shetty A S."/>
        </authorList>
    </citation>
    <scope>NUCLEOTIDE SEQUENCE [LARGE SCALE GENOMIC DNA]</scope>
</reference>
<feature type="transmembrane region" description="Helical" evidence="8">
    <location>
        <begin position="197"/>
        <end position="217"/>
    </location>
</feature>
<dbReference type="GO" id="GO:0030001">
    <property type="term" value="P:metal ion transport"/>
    <property type="evidence" value="ECO:0007669"/>
    <property type="project" value="UniProtKB-ARBA"/>
</dbReference>
<evidence type="ECO:0000256" key="6">
    <source>
        <dbReference type="ARBA" id="ARBA00023065"/>
    </source>
</evidence>
<dbReference type="KEGG" id="ehl:EHLA_1980"/>
<feature type="transmembrane region" description="Helical" evidence="8">
    <location>
        <begin position="397"/>
        <end position="417"/>
    </location>
</feature>
<feature type="transmembrane region" description="Helical" evidence="8">
    <location>
        <begin position="44"/>
        <end position="65"/>
    </location>
</feature>
<evidence type="ECO:0000313" key="10">
    <source>
        <dbReference type="Proteomes" id="UP000217549"/>
    </source>
</evidence>
<keyword evidence="10" id="KW-1185">Reference proteome</keyword>
<evidence type="ECO:0000256" key="3">
    <source>
        <dbReference type="ARBA" id="ARBA00022475"/>
    </source>
</evidence>
<protein>
    <submittedName>
        <fullName evidence="9">Cation transporter</fullName>
    </submittedName>
</protein>
<feature type="transmembrane region" description="Helical" evidence="8">
    <location>
        <begin position="128"/>
        <end position="151"/>
    </location>
</feature>
<dbReference type="PANTHER" id="PTHR32024">
    <property type="entry name" value="TRK SYSTEM POTASSIUM UPTAKE PROTEIN TRKG-RELATED"/>
    <property type="match status" value="1"/>
</dbReference>
<evidence type="ECO:0000256" key="5">
    <source>
        <dbReference type="ARBA" id="ARBA00022989"/>
    </source>
</evidence>
<accession>A0A285PSK9</accession>
<dbReference type="STRING" id="39488.ERS852450_02745"/>
<gene>
    <name evidence="9" type="ORF">EHLA_1980</name>
</gene>
<feature type="transmembrane region" description="Helical" evidence="8">
    <location>
        <begin position="77"/>
        <end position="102"/>
    </location>
</feature>
<dbReference type="Pfam" id="PF02386">
    <property type="entry name" value="TrkH"/>
    <property type="match status" value="2"/>
</dbReference>
<dbReference type="Proteomes" id="UP000217549">
    <property type="component" value="Chromosome I"/>
</dbReference>
<organism evidence="9 10">
    <name type="scientific">Anaerobutyricum hallii</name>
    <dbReference type="NCBI Taxonomy" id="39488"/>
    <lineage>
        <taxon>Bacteria</taxon>
        <taxon>Bacillati</taxon>
        <taxon>Bacillota</taxon>
        <taxon>Clostridia</taxon>
        <taxon>Lachnospirales</taxon>
        <taxon>Lachnospiraceae</taxon>
        <taxon>Anaerobutyricum</taxon>
    </lineage>
</organism>
<dbReference type="AlphaFoldDB" id="A0A285PSK9"/>
<feature type="transmembrane region" description="Helical" evidence="8">
    <location>
        <begin position="158"/>
        <end position="177"/>
    </location>
</feature>
<comment type="subcellular location">
    <subcellularLocation>
        <location evidence="1">Cell membrane</location>
        <topology evidence="1">Multi-pass membrane protein</topology>
    </subcellularLocation>
</comment>
<keyword evidence="3" id="KW-1003">Cell membrane</keyword>
<sequence>MKRIFDLLKKQSPSRIIALGFSVVILTGAILLMMPFSLKKGVHLSFLNALFTSTSAVCVTGLVVVDTADSFTAIGQIIIAMLIQIGGLGIASVGVGLIIAAGKRVSIKSRLMVKEALNVDTYGGMVRLVRVVLAITLGFEAVGALISFIVFRKDYSPLHAIGISIFHSIAAFNNAGFDNLGGMHNLIPYKDNILLNITTDILVIAGGLGFLVLVDIVKQKRFKKLCLHSKVVVSMTAVLLLGGMFILKATEKNITWMGAFFQSMTTRTAGFSTYDIGSFSKAGLFAMCILMFIGASPGSTGGGAKTTTIFVMIQALKCMGRKKSAHAFRRSISDENISKAFMITVLYVGILCTATFLICVFEPEYDFIQLIFEVISAFSTAGLSTGITPELGIAARILLILLMFTGRVGAFTLLSVWSKDTTPNARYSEEMISIG</sequence>
<dbReference type="RefSeq" id="WP_096240547.1">
    <property type="nucleotide sequence ID" value="NZ_LT907978.1"/>
</dbReference>
<evidence type="ECO:0000256" key="1">
    <source>
        <dbReference type="ARBA" id="ARBA00004651"/>
    </source>
</evidence>
<dbReference type="EMBL" id="LT907978">
    <property type="protein sequence ID" value="SOB72613.1"/>
    <property type="molecule type" value="Genomic_DNA"/>
</dbReference>
<feature type="transmembrane region" description="Helical" evidence="8">
    <location>
        <begin position="337"/>
        <end position="361"/>
    </location>
</feature>
<evidence type="ECO:0000256" key="2">
    <source>
        <dbReference type="ARBA" id="ARBA00022448"/>
    </source>
</evidence>
<feature type="transmembrane region" description="Helical" evidence="8">
    <location>
        <begin position="229"/>
        <end position="247"/>
    </location>
</feature>